<dbReference type="EMBL" id="SJSA01000001">
    <property type="protein sequence ID" value="TGG40901.1"/>
    <property type="molecule type" value="Genomic_DNA"/>
</dbReference>
<organism evidence="2 3">
    <name type="scientific">Duncaniella freteri</name>
    <dbReference type="NCBI Taxonomy" id="2530391"/>
    <lineage>
        <taxon>Bacteria</taxon>
        <taxon>Pseudomonadati</taxon>
        <taxon>Bacteroidota</taxon>
        <taxon>Bacteroidia</taxon>
        <taxon>Bacteroidales</taxon>
        <taxon>Muribaculaceae</taxon>
        <taxon>Duncaniella</taxon>
    </lineage>
</organism>
<feature type="coiled-coil region" evidence="1">
    <location>
        <begin position="92"/>
        <end position="126"/>
    </location>
</feature>
<accession>A0A4Z0V7Z0</accession>
<evidence type="ECO:0000256" key="1">
    <source>
        <dbReference type="SAM" id="Coils"/>
    </source>
</evidence>
<dbReference type="AlphaFoldDB" id="A0A4Z0V7Z0"/>
<proteinExistence type="predicted"/>
<sequence>MTIKEKILSYLEATGKVKADFYKAIGASPSNFKGAGKNSALSSDKIAEILKLYPDLSPDWLLNGVGEMLRSTTPIETPVPPLTLEDKLLTMLNDREQTIRRQAEELGRLREQLEQARHTIERLEAGKNASTLRHVPEPVGAAT</sequence>
<keyword evidence="1" id="KW-0175">Coiled coil</keyword>
<reference evidence="2 3" key="1">
    <citation type="submission" date="2019-02" db="EMBL/GenBank/DDBJ databases">
        <title>Isolation and identification of novel species under the genus Muribaculum.</title>
        <authorList>
            <person name="Miyake S."/>
            <person name="Ding Y."/>
            <person name="Low A."/>
            <person name="Soh M."/>
            <person name="Seedorf H."/>
        </authorList>
    </citation>
    <scope>NUCLEOTIDE SEQUENCE [LARGE SCALE GENOMIC DNA]</scope>
    <source>
        <strain evidence="2 3">TLL-A3</strain>
    </source>
</reference>
<comment type="caution">
    <text evidence="2">The sequence shown here is derived from an EMBL/GenBank/DDBJ whole genome shotgun (WGS) entry which is preliminary data.</text>
</comment>
<dbReference type="Proteomes" id="UP000297635">
    <property type="component" value="Unassembled WGS sequence"/>
</dbReference>
<keyword evidence="3" id="KW-1185">Reference proteome</keyword>
<evidence type="ECO:0000313" key="2">
    <source>
        <dbReference type="EMBL" id="TGG40901.1"/>
    </source>
</evidence>
<evidence type="ECO:0000313" key="3">
    <source>
        <dbReference type="Proteomes" id="UP000297635"/>
    </source>
</evidence>
<gene>
    <name evidence="2" type="ORF">EZ315_09580</name>
</gene>
<name>A0A4Z0V7Z0_9BACT</name>
<protein>
    <submittedName>
        <fullName evidence="2">Uncharacterized protein</fullName>
    </submittedName>
</protein>